<dbReference type="AlphaFoldDB" id="A0A0A8Y8M4"/>
<organism evidence="1">
    <name type="scientific">Arundo donax</name>
    <name type="common">Giant reed</name>
    <name type="synonym">Donax arundinaceus</name>
    <dbReference type="NCBI Taxonomy" id="35708"/>
    <lineage>
        <taxon>Eukaryota</taxon>
        <taxon>Viridiplantae</taxon>
        <taxon>Streptophyta</taxon>
        <taxon>Embryophyta</taxon>
        <taxon>Tracheophyta</taxon>
        <taxon>Spermatophyta</taxon>
        <taxon>Magnoliopsida</taxon>
        <taxon>Liliopsida</taxon>
        <taxon>Poales</taxon>
        <taxon>Poaceae</taxon>
        <taxon>PACMAD clade</taxon>
        <taxon>Arundinoideae</taxon>
        <taxon>Arundineae</taxon>
        <taxon>Arundo</taxon>
    </lineage>
</organism>
<protein>
    <submittedName>
        <fullName evidence="1">Uncharacterized protein</fullName>
    </submittedName>
</protein>
<dbReference type="EMBL" id="GBRH01276302">
    <property type="protein sequence ID" value="JAD21593.1"/>
    <property type="molecule type" value="Transcribed_RNA"/>
</dbReference>
<reference evidence="1" key="2">
    <citation type="journal article" date="2015" name="Data Brief">
        <title>Shoot transcriptome of the giant reed, Arundo donax.</title>
        <authorList>
            <person name="Barrero R.A."/>
            <person name="Guerrero F.D."/>
            <person name="Moolhuijzen P."/>
            <person name="Goolsby J.A."/>
            <person name="Tidwell J."/>
            <person name="Bellgard S.E."/>
            <person name="Bellgard M.I."/>
        </authorList>
    </citation>
    <scope>NUCLEOTIDE SEQUENCE</scope>
    <source>
        <tissue evidence="1">Shoot tissue taken approximately 20 cm above the soil surface</tissue>
    </source>
</reference>
<sequence length="49" mass="5664">MPFRSSPLLKVTVYSRCLVSFMKNGQTYPWLILLFDICLPPTHPSLSQH</sequence>
<proteinExistence type="predicted"/>
<reference evidence="1" key="1">
    <citation type="submission" date="2014-09" db="EMBL/GenBank/DDBJ databases">
        <authorList>
            <person name="Magalhaes I.L.F."/>
            <person name="Oliveira U."/>
            <person name="Santos F.R."/>
            <person name="Vidigal T.H.D.A."/>
            <person name="Brescovit A.D."/>
            <person name="Santos A.J."/>
        </authorList>
    </citation>
    <scope>NUCLEOTIDE SEQUENCE</scope>
    <source>
        <tissue evidence="1">Shoot tissue taken approximately 20 cm above the soil surface</tissue>
    </source>
</reference>
<accession>A0A0A8Y8M4</accession>
<evidence type="ECO:0000313" key="1">
    <source>
        <dbReference type="EMBL" id="JAD21593.1"/>
    </source>
</evidence>
<name>A0A0A8Y8M4_ARUDO</name>